<accession>A0ACC2WJ17</accession>
<proteinExistence type="predicted"/>
<organism evidence="1 2">
    <name type="scientific">Naganishia cerealis</name>
    <dbReference type="NCBI Taxonomy" id="610337"/>
    <lineage>
        <taxon>Eukaryota</taxon>
        <taxon>Fungi</taxon>
        <taxon>Dikarya</taxon>
        <taxon>Basidiomycota</taxon>
        <taxon>Agaricomycotina</taxon>
        <taxon>Tremellomycetes</taxon>
        <taxon>Filobasidiales</taxon>
        <taxon>Filobasidiaceae</taxon>
        <taxon>Naganishia</taxon>
    </lineage>
</organism>
<protein>
    <submittedName>
        <fullName evidence="1">Uncharacterized protein</fullName>
    </submittedName>
</protein>
<sequence length="364" mass="37654">MPEVTWETIVGALALVALVAGAQYIRTSNSPLSAPTKQGLKDAVEDVKQKVTGESGKKKKKASGGKKSAKSATPPVDAESKEEVPSTSTPSSVGSYADIARSAAQEAGVEHDEVIHPAPVSSKKSSKKKKKAKSAVAQDVPAINVTAPQQSAAITESSAAPDTSRDASLAAALSAEEQTTTTANETSSDEDSDDGTVAPVAAQKKSAGGWEKPKKVVGGSSDKVAAGWETASTSRASITSANRFSALSLGSPSSHNASHKKALPRTSASGTGKHKVESFADSSAPTKLQKKNAATAAAKKAAKEAEEKERLERLAKYRKEQEKEKINALYTKPKQSGVSVAANNRSLSNGMKASVDMGGKLVWD</sequence>
<evidence type="ECO:0000313" key="1">
    <source>
        <dbReference type="EMBL" id="KAJ9111743.1"/>
    </source>
</evidence>
<evidence type="ECO:0000313" key="2">
    <source>
        <dbReference type="Proteomes" id="UP001241377"/>
    </source>
</evidence>
<name>A0ACC2WJ17_9TREE</name>
<reference evidence="1" key="1">
    <citation type="submission" date="2023-04" db="EMBL/GenBank/DDBJ databases">
        <title>Draft Genome sequencing of Naganishia species isolated from polar environments using Oxford Nanopore Technology.</title>
        <authorList>
            <person name="Leo P."/>
            <person name="Venkateswaran K."/>
        </authorList>
    </citation>
    <scope>NUCLEOTIDE SEQUENCE</scope>
    <source>
        <strain evidence="1">MNA-CCFEE 5261</strain>
    </source>
</reference>
<dbReference type="EMBL" id="JASBWR010000007">
    <property type="protein sequence ID" value="KAJ9111743.1"/>
    <property type="molecule type" value="Genomic_DNA"/>
</dbReference>
<comment type="caution">
    <text evidence="1">The sequence shown here is derived from an EMBL/GenBank/DDBJ whole genome shotgun (WGS) entry which is preliminary data.</text>
</comment>
<gene>
    <name evidence="1" type="ORF">QFC19_001105</name>
</gene>
<dbReference type="Proteomes" id="UP001241377">
    <property type="component" value="Unassembled WGS sequence"/>
</dbReference>
<keyword evidence="2" id="KW-1185">Reference proteome</keyword>